<keyword evidence="4" id="KW-1185">Reference proteome</keyword>
<evidence type="ECO:0000313" key="4">
    <source>
        <dbReference type="Proteomes" id="UP001151760"/>
    </source>
</evidence>
<feature type="region of interest" description="Disordered" evidence="2">
    <location>
        <begin position="451"/>
        <end position="473"/>
    </location>
</feature>
<accession>A0ABQ5CGW9</accession>
<dbReference type="Pfam" id="PF14223">
    <property type="entry name" value="Retrotran_gag_2"/>
    <property type="match status" value="1"/>
</dbReference>
<gene>
    <name evidence="3" type="ORF">Tco_0906470</name>
</gene>
<feature type="region of interest" description="Disordered" evidence="2">
    <location>
        <begin position="544"/>
        <end position="563"/>
    </location>
</feature>
<reference evidence="3" key="1">
    <citation type="journal article" date="2022" name="Int. J. Mol. Sci.">
        <title>Draft Genome of Tanacetum Coccineum: Genomic Comparison of Closely Related Tanacetum-Family Plants.</title>
        <authorList>
            <person name="Yamashiro T."/>
            <person name="Shiraishi A."/>
            <person name="Nakayama K."/>
            <person name="Satake H."/>
        </authorList>
    </citation>
    <scope>NUCLEOTIDE SEQUENCE</scope>
</reference>
<feature type="coiled-coil region" evidence="1">
    <location>
        <begin position="270"/>
        <end position="311"/>
    </location>
</feature>
<reference evidence="3" key="2">
    <citation type="submission" date="2022-01" db="EMBL/GenBank/DDBJ databases">
        <authorList>
            <person name="Yamashiro T."/>
            <person name="Shiraishi A."/>
            <person name="Satake H."/>
            <person name="Nakayama K."/>
        </authorList>
    </citation>
    <scope>NUCLEOTIDE SEQUENCE</scope>
</reference>
<name>A0ABQ5CGW9_9ASTR</name>
<feature type="compositionally biased region" description="Polar residues" evidence="2">
    <location>
        <begin position="453"/>
        <end position="473"/>
    </location>
</feature>
<organism evidence="3 4">
    <name type="scientific">Tanacetum coccineum</name>
    <dbReference type="NCBI Taxonomy" id="301880"/>
    <lineage>
        <taxon>Eukaryota</taxon>
        <taxon>Viridiplantae</taxon>
        <taxon>Streptophyta</taxon>
        <taxon>Embryophyta</taxon>
        <taxon>Tracheophyta</taxon>
        <taxon>Spermatophyta</taxon>
        <taxon>Magnoliopsida</taxon>
        <taxon>eudicotyledons</taxon>
        <taxon>Gunneridae</taxon>
        <taxon>Pentapetalae</taxon>
        <taxon>asterids</taxon>
        <taxon>campanulids</taxon>
        <taxon>Asterales</taxon>
        <taxon>Asteraceae</taxon>
        <taxon>Asteroideae</taxon>
        <taxon>Anthemideae</taxon>
        <taxon>Anthemidinae</taxon>
        <taxon>Tanacetum</taxon>
    </lineage>
</organism>
<sequence length="665" mass="75523">MEYYLSHIDYPIWEVIQKGNGPISVSTDTNEVIKVLPPKTAEEVLARERKARTTLLMALPEDHLAKFHKMTDAKYMWDAIKSRFGGNDESKKILLSQLEIHGAGVSTEDAIRSSLGLYLLPGPNTSSTNDVSTAYGVSTSSGYNSQRENSSSYIDELMYSFFANQSNGPYLDHKDLDLLDEFDLEEMDLKWQVAMISMRLTKFYKKTGRKLHFDAKEPVGFDKTKVECYNCVDWTDHAEDEQENFALMAYSNSGSDTEVTSCSKECVESYAKLKKLYDEQREQLGDASIEIQAYTQALKKVEAQLVTHQKNQLWYEEKIRFMKIDLDDKTDVLTYHKKLLAEAVKEKEELKTKLENFQSSSKGLSKLLNSQMSKRDKSGLGYGDQVHDGVLSYENEVFQSVFDSRSSDVEDSPVHDRFANVEGMHAVPPPMTGNYMPSGPDREVDDSMFTYGPKQSKTSESDTQTSNFDSCESNSSVETLESVPEPVVVEPKVVSQPKVWSDAPIIEEYESDSDDEYVIQPSKEQERPSFAFIDTVKHVKTPRETVKEQNTYSPSPKANKRDWNGLMSKRLGLGYGFTKKACFVCGSFSHLIKDCDFHEKRMAKQVELNKKKGKGTGQGENRPVWNNVQRLNHQNLTSHHNKNIIFPHPTPHMAHCHVGNPLFSY</sequence>
<keyword evidence="1" id="KW-0175">Coiled coil</keyword>
<dbReference type="Proteomes" id="UP001151760">
    <property type="component" value="Unassembled WGS sequence"/>
</dbReference>
<comment type="caution">
    <text evidence="3">The sequence shown here is derived from an EMBL/GenBank/DDBJ whole genome shotgun (WGS) entry which is preliminary data.</text>
</comment>
<protein>
    <submittedName>
        <fullName evidence="3">Uncharacterized protein</fullName>
    </submittedName>
</protein>
<dbReference type="EMBL" id="BQNB010014272">
    <property type="protein sequence ID" value="GJT26195.1"/>
    <property type="molecule type" value="Genomic_DNA"/>
</dbReference>
<evidence type="ECO:0000313" key="3">
    <source>
        <dbReference type="EMBL" id="GJT26195.1"/>
    </source>
</evidence>
<evidence type="ECO:0000256" key="1">
    <source>
        <dbReference type="SAM" id="Coils"/>
    </source>
</evidence>
<proteinExistence type="predicted"/>
<evidence type="ECO:0000256" key="2">
    <source>
        <dbReference type="SAM" id="MobiDB-lite"/>
    </source>
</evidence>